<sequence length="138" mass="15006">MIFLPLFCWSRESTTQPFAYVVFAASASVPPSGNANLPRPGAALPVLRPHVRERTHPVPAGIGARRASAALPGGPQPLPQLRRVPRCLRRPCRASHPNEAAERGDTHAPAIGAPSTARNYERKGLCNQLLMQEAWDFI</sequence>
<gene>
    <name evidence="1" type="ORF">HPB49_021047</name>
</gene>
<keyword evidence="2" id="KW-1185">Reference proteome</keyword>
<name>A0ACB8E332_DERSI</name>
<evidence type="ECO:0000313" key="1">
    <source>
        <dbReference type="EMBL" id="KAH7981033.1"/>
    </source>
</evidence>
<organism evidence="1 2">
    <name type="scientific">Dermacentor silvarum</name>
    <name type="common">Tick</name>
    <dbReference type="NCBI Taxonomy" id="543639"/>
    <lineage>
        <taxon>Eukaryota</taxon>
        <taxon>Metazoa</taxon>
        <taxon>Ecdysozoa</taxon>
        <taxon>Arthropoda</taxon>
        <taxon>Chelicerata</taxon>
        <taxon>Arachnida</taxon>
        <taxon>Acari</taxon>
        <taxon>Parasitiformes</taxon>
        <taxon>Ixodida</taxon>
        <taxon>Ixodoidea</taxon>
        <taxon>Ixodidae</taxon>
        <taxon>Rhipicephalinae</taxon>
        <taxon>Dermacentor</taxon>
    </lineage>
</organism>
<reference evidence="1" key="1">
    <citation type="submission" date="2020-05" db="EMBL/GenBank/DDBJ databases">
        <title>Large-scale comparative analyses of tick genomes elucidate their genetic diversity and vector capacities.</title>
        <authorList>
            <person name="Jia N."/>
            <person name="Wang J."/>
            <person name="Shi W."/>
            <person name="Du L."/>
            <person name="Sun Y."/>
            <person name="Zhan W."/>
            <person name="Jiang J."/>
            <person name="Wang Q."/>
            <person name="Zhang B."/>
            <person name="Ji P."/>
            <person name="Sakyi L.B."/>
            <person name="Cui X."/>
            <person name="Yuan T."/>
            <person name="Jiang B."/>
            <person name="Yang W."/>
            <person name="Lam T.T.-Y."/>
            <person name="Chang Q."/>
            <person name="Ding S."/>
            <person name="Wang X."/>
            <person name="Zhu J."/>
            <person name="Ruan X."/>
            <person name="Zhao L."/>
            <person name="Wei J."/>
            <person name="Que T."/>
            <person name="Du C."/>
            <person name="Cheng J."/>
            <person name="Dai P."/>
            <person name="Han X."/>
            <person name="Huang E."/>
            <person name="Gao Y."/>
            <person name="Liu J."/>
            <person name="Shao H."/>
            <person name="Ye R."/>
            <person name="Li L."/>
            <person name="Wei W."/>
            <person name="Wang X."/>
            <person name="Wang C."/>
            <person name="Yang T."/>
            <person name="Huo Q."/>
            <person name="Li W."/>
            <person name="Guo W."/>
            <person name="Chen H."/>
            <person name="Zhou L."/>
            <person name="Ni X."/>
            <person name="Tian J."/>
            <person name="Zhou Y."/>
            <person name="Sheng Y."/>
            <person name="Liu T."/>
            <person name="Pan Y."/>
            <person name="Xia L."/>
            <person name="Li J."/>
            <person name="Zhao F."/>
            <person name="Cao W."/>
        </authorList>
    </citation>
    <scope>NUCLEOTIDE SEQUENCE</scope>
    <source>
        <strain evidence="1">Dsil-2018</strain>
    </source>
</reference>
<accession>A0ACB8E332</accession>
<dbReference type="Proteomes" id="UP000821865">
    <property type="component" value="Chromosome 1"/>
</dbReference>
<dbReference type="EMBL" id="CM023470">
    <property type="protein sequence ID" value="KAH7981033.1"/>
    <property type="molecule type" value="Genomic_DNA"/>
</dbReference>
<comment type="caution">
    <text evidence="1">The sequence shown here is derived from an EMBL/GenBank/DDBJ whole genome shotgun (WGS) entry which is preliminary data.</text>
</comment>
<evidence type="ECO:0000313" key="2">
    <source>
        <dbReference type="Proteomes" id="UP000821865"/>
    </source>
</evidence>
<protein>
    <submittedName>
        <fullName evidence="1">Uncharacterized protein</fullName>
    </submittedName>
</protein>
<proteinExistence type="predicted"/>